<keyword evidence="3 6" id="KW-0812">Transmembrane</keyword>
<feature type="transmembrane region" description="Helical" evidence="6">
    <location>
        <begin position="489"/>
        <end position="508"/>
    </location>
</feature>
<feature type="transmembrane region" description="Helical" evidence="6">
    <location>
        <begin position="225"/>
        <end position="245"/>
    </location>
</feature>
<feature type="transmembrane region" description="Helical" evidence="6">
    <location>
        <begin position="383"/>
        <end position="409"/>
    </location>
</feature>
<keyword evidence="5 6" id="KW-0472">Membrane</keyword>
<proteinExistence type="predicted"/>
<gene>
    <name evidence="7" type="ORF">HDF15_001696</name>
</gene>
<evidence type="ECO:0000313" key="7">
    <source>
        <dbReference type="EMBL" id="MBB5063354.1"/>
    </source>
</evidence>
<evidence type="ECO:0000256" key="1">
    <source>
        <dbReference type="ARBA" id="ARBA00004141"/>
    </source>
</evidence>
<evidence type="ECO:0000256" key="3">
    <source>
        <dbReference type="ARBA" id="ARBA00022692"/>
    </source>
</evidence>
<feature type="transmembrane region" description="Helical" evidence="6">
    <location>
        <begin position="148"/>
        <end position="169"/>
    </location>
</feature>
<feature type="transmembrane region" description="Helical" evidence="6">
    <location>
        <begin position="430"/>
        <end position="448"/>
    </location>
</feature>
<dbReference type="AlphaFoldDB" id="A0A7W7ZNQ2"/>
<sequence length="542" mass="59302">MRKFRAPVLFRIKSHYVHNFLPTRNEHLARQIFATKSIDKLIRESELPGSALKKTLGPISLTALGVGAVIGSGIFTVIGTAIGGNPAALANWKESPVIDLVLHHGHIAGRPGAGPALALSLVLVAIVCCFTGLCYAELASMIPIAGSAYTYTYATLGELIAWIIGWDLILEYAFSNMSVSVGFAAHFVDLLDWLGFRLSPKWLSPAYLPLGLQDLAGKDIYAPGWHFGFNIPAFLIVILLTMILVRGIRESARTNNIMVLVKMVAILVFIFVGLHFIHPANYVPFSPNGWSGVLAGGSIIFFTYIGFDSVSTASEECCNPQRDVPIGIIATLIVCTILYIGVALVLTGIVPWQTVIGDAAPVVNALKRLTLQTGSPLLHWTRLIVLLGAIIGMVSSILVFQLGQARVWFAMSRDRLLPDIFSKLHPKFRTPAFATWFAGILVAIPAGLFDVGTLAELSNIGTLFAFVLVSIGVLVLRHKQPERRRGFRVPGGPIFPVLSVIFCVLLMAGLPVRTWERFFIWLVIGLVVYFFYSRKRSEFYKG</sequence>
<evidence type="ECO:0000313" key="8">
    <source>
        <dbReference type="Proteomes" id="UP000584867"/>
    </source>
</evidence>
<reference evidence="7 8" key="1">
    <citation type="submission" date="2020-08" db="EMBL/GenBank/DDBJ databases">
        <title>Genomic Encyclopedia of Type Strains, Phase IV (KMG-V): Genome sequencing to study the core and pangenomes of soil and plant-associated prokaryotes.</title>
        <authorList>
            <person name="Whitman W."/>
        </authorList>
    </citation>
    <scope>NUCLEOTIDE SEQUENCE [LARGE SCALE GENOMIC DNA]</scope>
    <source>
        <strain evidence="7 8">X5P3</strain>
    </source>
</reference>
<dbReference type="PANTHER" id="PTHR43243:SF4">
    <property type="entry name" value="CATIONIC AMINO ACID TRANSPORTER 4"/>
    <property type="match status" value="1"/>
</dbReference>
<dbReference type="EMBL" id="JACHIO010000006">
    <property type="protein sequence ID" value="MBB5063354.1"/>
    <property type="molecule type" value="Genomic_DNA"/>
</dbReference>
<feature type="transmembrane region" description="Helical" evidence="6">
    <location>
        <begin position="257"/>
        <end position="277"/>
    </location>
</feature>
<protein>
    <submittedName>
        <fullName evidence="7">APA family basic amino acid/polyamine antiporter</fullName>
    </submittedName>
</protein>
<evidence type="ECO:0000256" key="6">
    <source>
        <dbReference type="SAM" id="Phobius"/>
    </source>
</evidence>
<feature type="transmembrane region" description="Helical" evidence="6">
    <location>
        <begin position="514"/>
        <end position="532"/>
    </location>
</feature>
<dbReference type="Proteomes" id="UP000584867">
    <property type="component" value="Unassembled WGS sequence"/>
</dbReference>
<keyword evidence="2" id="KW-0813">Transport</keyword>
<evidence type="ECO:0000256" key="2">
    <source>
        <dbReference type="ARBA" id="ARBA00022448"/>
    </source>
</evidence>
<feature type="transmembrane region" description="Helical" evidence="6">
    <location>
        <begin position="460"/>
        <end position="477"/>
    </location>
</feature>
<dbReference type="PIRSF" id="PIRSF006060">
    <property type="entry name" value="AA_transporter"/>
    <property type="match status" value="1"/>
</dbReference>
<evidence type="ECO:0000256" key="5">
    <source>
        <dbReference type="ARBA" id="ARBA00023136"/>
    </source>
</evidence>
<name>A0A7W7ZNQ2_9BACT</name>
<dbReference type="Gene3D" id="1.20.1740.10">
    <property type="entry name" value="Amino acid/polyamine transporter I"/>
    <property type="match status" value="1"/>
</dbReference>
<feature type="transmembrane region" description="Helical" evidence="6">
    <location>
        <begin position="289"/>
        <end position="307"/>
    </location>
</feature>
<feature type="transmembrane region" description="Helical" evidence="6">
    <location>
        <begin position="328"/>
        <end position="352"/>
    </location>
</feature>
<evidence type="ECO:0000256" key="4">
    <source>
        <dbReference type="ARBA" id="ARBA00022989"/>
    </source>
</evidence>
<accession>A0A7W7ZNQ2</accession>
<dbReference type="InterPro" id="IPR002293">
    <property type="entry name" value="AA/rel_permease1"/>
</dbReference>
<dbReference type="GO" id="GO:0015171">
    <property type="term" value="F:amino acid transmembrane transporter activity"/>
    <property type="evidence" value="ECO:0007669"/>
    <property type="project" value="TreeGrafter"/>
</dbReference>
<feature type="transmembrane region" description="Helical" evidence="6">
    <location>
        <begin position="61"/>
        <end position="82"/>
    </location>
</feature>
<comment type="subcellular location">
    <subcellularLocation>
        <location evidence="1">Membrane</location>
        <topology evidence="1">Multi-pass membrane protein</topology>
    </subcellularLocation>
</comment>
<comment type="caution">
    <text evidence="7">The sequence shown here is derived from an EMBL/GenBank/DDBJ whole genome shotgun (WGS) entry which is preliminary data.</text>
</comment>
<dbReference type="PANTHER" id="PTHR43243">
    <property type="entry name" value="INNER MEMBRANE TRANSPORTER YGJI-RELATED"/>
    <property type="match status" value="1"/>
</dbReference>
<dbReference type="GO" id="GO:0016020">
    <property type="term" value="C:membrane"/>
    <property type="evidence" value="ECO:0007669"/>
    <property type="project" value="UniProtKB-SubCell"/>
</dbReference>
<keyword evidence="4 6" id="KW-1133">Transmembrane helix</keyword>
<dbReference type="Pfam" id="PF13520">
    <property type="entry name" value="AA_permease_2"/>
    <property type="match status" value="1"/>
</dbReference>
<feature type="transmembrane region" description="Helical" evidence="6">
    <location>
        <begin position="116"/>
        <end position="136"/>
    </location>
</feature>
<organism evidence="7 8">
    <name type="scientific">Granulicella mallensis</name>
    <dbReference type="NCBI Taxonomy" id="940614"/>
    <lineage>
        <taxon>Bacteria</taxon>
        <taxon>Pseudomonadati</taxon>
        <taxon>Acidobacteriota</taxon>
        <taxon>Terriglobia</taxon>
        <taxon>Terriglobales</taxon>
        <taxon>Acidobacteriaceae</taxon>
        <taxon>Granulicella</taxon>
    </lineage>
</organism>